<dbReference type="InterPro" id="IPR001310">
    <property type="entry name" value="Histidine_triad_HIT"/>
</dbReference>
<gene>
    <name evidence="3" type="ORF">GCM10022277_00620</name>
</gene>
<feature type="domain" description="HIT" evidence="2">
    <location>
        <begin position="10"/>
        <end position="119"/>
    </location>
</feature>
<accession>A0ABP7LXS3</accession>
<proteinExistence type="predicted"/>
<dbReference type="CDD" id="cd01276">
    <property type="entry name" value="PKCI_related"/>
    <property type="match status" value="1"/>
</dbReference>
<reference evidence="4" key="1">
    <citation type="journal article" date="2019" name="Int. J. Syst. Evol. Microbiol.">
        <title>The Global Catalogue of Microorganisms (GCM) 10K type strain sequencing project: providing services to taxonomists for standard genome sequencing and annotation.</title>
        <authorList>
            <consortium name="The Broad Institute Genomics Platform"/>
            <consortium name="The Broad Institute Genome Sequencing Center for Infectious Disease"/>
            <person name="Wu L."/>
            <person name="Ma J."/>
        </authorList>
    </citation>
    <scope>NUCLEOTIDE SEQUENCE [LARGE SCALE GENOMIC DNA]</scope>
    <source>
        <strain evidence="4">JCM 17551</strain>
    </source>
</reference>
<dbReference type="InterPro" id="IPR036265">
    <property type="entry name" value="HIT-like_sf"/>
</dbReference>
<dbReference type="EMBL" id="BAABBN010000002">
    <property type="protein sequence ID" value="GAA3909783.1"/>
    <property type="molecule type" value="Genomic_DNA"/>
</dbReference>
<comment type="caution">
    <text evidence="3">The sequence shown here is derived from an EMBL/GenBank/DDBJ whole genome shotgun (WGS) entry which is preliminary data.</text>
</comment>
<dbReference type="InterPro" id="IPR011146">
    <property type="entry name" value="HIT-like"/>
</dbReference>
<dbReference type="Gene3D" id="3.30.428.10">
    <property type="entry name" value="HIT-like"/>
    <property type="match status" value="1"/>
</dbReference>
<evidence type="ECO:0000259" key="2">
    <source>
        <dbReference type="PROSITE" id="PS51084"/>
    </source>
</evidence>
<dbReference type="PROSITE" id="PS00892">
    <property type="entry name" value="HIT_1"/>
    <property type="match status" value="1"/>
</dbReference>
<protein>
    <submittedName>
        <fullName evidence="3">Histidine triad nucleotide-binding protein</fullName>
    </submittedName>
</protein>
<dbReference type="PANTHER" id="PTHR23089">
    <property type="entry name" value="HISTIDINE TRIAD HIT PROTEIN"/>
    <property type="match status" value="1"/>
</dbReference>
<organism evidence="3 4">
    <name type="scientific">Litoribacillus peritrichatus</name>
    <dbReference type="NCBI Taxonomy" id="718191"/>
    <lineage>
        <taxon>Bacteria</taxon>
        <taxon>Pseudomonadati</taxon>
        <taxon>Pseudomonadota</taxon>
        <taxon>Gammaproteobacteria</taxon>
        <taxon>Oceanospirillales</taxon>
        <taxon>Oceanospirillaceae</taxon>
        <taxon>Litoribacillus</taxon>
    </lineage>
</organism>
<dbReference type="Proteomes" id="UP001501565">
    <property type="component" value="Unassembled WGS sequence"/>
</dbReference>
<dbReference type="PRINTS" id="PR00332">
    <property type="entry name" value="HISTRIAD"/>
</dbReference>
<dbReference type="Pfam" id="PF01230">
    <property type="entry name" value="HIT"/>
    <property type="match status" value="1"/>
</dbReference>
<evidence type="ECO:0000313" key="3">
    <source>
        <dbReference type="EMBL" id="GAA3909783.1"/>
    </source>
</evidence>
<keyword evidence="4" id="KW-1185">Reference proteome</keyword>
<evidence type="ECO:0000313" key="4">
    <source>
        <dbReference type="Proteomes" id="UP001501565"/>
    </source>
</evidence>
<dbReference type="InterPro" id="IPR019808">
    <property type="entry name" value="Histidine_triad_CS"/>
</dbReference>
<feature type="short sequence motif" description="Histidine triad motif" evidence="1">
    <location>
        <begin position="103"/>
        <end position="107"/>
    </location>
</feature>
<sequence>MSQVNTTETIFTKIINREIPADIIYEDELSLAFKDINPQAPVHFLVIPKKPIATINDIEEADRVIVGHLYMVAAKLAKEQGYAEDGYRAVMNCNSHGGQTVYHIHLHVLAGKPMGWPPYTEKLKEA</sequence>
<dbReference type="SUPFAM" id="SSF54197">
    <property type="entry name" value="HIT-like"/>
    <property type="match status" value="1"/>
</dbReference>
<evidence type="ECO:0000256" key="1">
    <source>
        <dbReference type="PROSITE-ProRule" id="PRU00464"/>
    </source>
</evidence>
<dbReference type="PROSITE" id="PS51084">
    <property type="entry name" value="HIT_2"/>
    <property type="match status" value="1"/>
</dbReference>
<dbReference type="RefSeq" id="WP_344794267.1">
    <property type="nucleotide sequence ID" value="NZ_BAABBN010000002.1"/>
</dbReference>
<name>A0ABP7LXS3_9GAMM</name>